<feature type="domain" description="Protein kinase" evidence="5">
    <location>
        <begin position="1"/>
        <end position="107"/>
    </location>
</feature>
<keyword evidence="7" id="KW-1185">Reference proteome</keyword>
<dbReference type="GO" id="GO:0005524">
    <property type="term" value="F:ATP binding"/>
    <property type="evidence" value="ECO:0007669"/>
    <property type="project" value="UniProtKB-KW"/>
</dbReference>
<evidence type="ECO:0000256" key="4">
    <source>
        <dbReference type="ARBA" id="ARBA00022840"/>
    </source>
</evidence>
<dbReference type="OrthoDB" id="1425537at2759"/>
<evidence type="ECO:0000313" key="6">
    <source>
        <dbReference type="EMBL" id="CAA7057130.1"/>
    </source>
</evidence>
<dbReference type="Proteomes" id="UP000467841">
    <property type="component" value="Unassembled WGS sequence"/>
</dbReference>
<comment type="caution">
    <text evidence="6">The sequence shown here is derived from an EMBL/GenBank/DDBJ whole genome shotgun (WGS) entry which is preliminary data.</text>
</comment>
<proteinExistence type="predicted"/>
<dbReference type="PANTHER" id="PTHR47973">
    <property type="entry name" value="CYSTEINE-RICH RECEPTOR-LIKE PROTEIN KINASE 3"/>
    <property type="match status" value="1"/>
</dbReference>
<dbReference type="InterPro" id="IPR000719">
    <property type="entry name" value="Prot_kinase_dom"/>
</dbReference>
<gene>
    <name evidence="6" type="ORF">MERR_LOCUS44366</name>
</gene>
<evidence type="ECO:0000256" key="1">
    <source>
        <dbReference type="ARBA" id="ARBA00022679"/>
    </source>
</evidence>
<reference evidence="6" key="1">
    <citation type="submission" date="2020-01" db="EMBL/GenBank/DDBJ databases">
        <authorList>
            <person name="Mishra B."/>
        </authorList>
    </citation>
    <scope>NUCLEOTIDE SEQUENCE [LARGE SCALE GENOMIC DNA]</scope>
</reference>
<dbReference type="Gene3D" id="1.10.510.10">
    <property type="entry name" value="Transferase(Phosphotransferase) domain 1"/>
    <property type="match status" value="1"/>
</dbReference>
<sequence>MAPEITRNGNYSAASDVFAFGVLLLEMVSGRTPTEEDSVSFFIADWVMELHGSDDILGAVDPRLGSGYDGEEARVALAVGLLCCHQAPVSRPSMRMVIRYLNGDEHVPEIEDSQ</sequence>
<dbReference type="SUPFAM" id="SSF56112">
    <property type="entry name" value="Protein kinase-like (PK-like)"/>
    <property type="match status" value="1"/>
</dbReference>
<keyword evidence="3" id="KW-0418">Kinase</keyword>
<dbReference type="PROSITE" id="PS50011">
    <property type="entry name" value="PROTEIN_KINASE_DOM"/>
    <property type="match status" value="1"/>
</dbReference>
<dbReference type="InterPro" id="IPR011009">
    <property type="entry name" value="Kinase-like_dom_sf"/>
</dbReference>
<keyword evidence="2" id="KW-0547">Nucleotide-binding</keyword>
<dbReference type="Pfam" id="PF00069">
    <property type="entry name" value="Pkinase"/>
    <property type="match status" value="1"/>
</dbReference>
<evidence type="ECO:0000256" key="2">
    <source>
        <dbReference type="ARBA" id="ARBA00022741"/>
    </source>
</evidence>
<name>A0A6D2LAY9_9BRAS</name>
<evidence type="ECO:0000259" key="5">
    <source>
        <dbReference type="PROSITE" id="PS50011"/>
    </source>
</evidence>
<organism evidence="6 7">
    <name type="scientific">Microthlaspi erraticum</name>
    <dbReference type="NCBI Taxonomy" id="1685480"/>
    <lineage>
        <taxon>Eukaryota</taxon>
        <taxon>Viridiplantae</taxon>
        <taxon>Streptophyta</taxon>
        <taxon>Embryophyta</taxon>
        <taxon>Tracheophyta</taxon>
        <taxon>Spermatophyta</taxon>
        <taxon>Magnoliopsida</taxon>
        <taxon>eudicotyledons</taxon>
        <taxon>Gunneridae</taxon>
        <taxon>Pentapetalae</taxon>
        <taxon>rosids</taxon>
        <taxon>malvids</taxon>
        <taxon>Brassicales</taxon>
        <taxon>Brassicaceae</taxon>
        <taxon>Coluteocarpeae</taxon>
        <taxon>Microthlaspi</taxon>
    </lineage>
</organism>
<dbReference type="EMBL" id="CACVBM020001673">
    <property type="protein sequence ID" value="CAA7057130.1"/>
    <property type="molecule type" value="Genomic_DNA"/>
</dbReference>
<evidence type="ECO:0000256" key="3">
    <source>
        <dbReference type="ARBA" id="ARBA00022777"/>
    </source>
</evidence>
<dbReference type="AlphaFoldDB" id="A0A6D2LAY9"/>
<evidence type="ECO:0000313" key="7">
    <source>
        <dbReference type="Proteomes" id="UP000467841"/>
    </source>
</evidence>
<keyword evidence="1" id="KW-0808">Transferase</keyword>
<dbReference type="InterPro" id="IPR052059">
    <property type="entry name" value="CR_Ser/Thr_kinase"/>
</dbReference>
<keyword evidence="4" id="KW-0067">ATP-binding</keyword>
<protein>
    <recommendedName>
        <fullName evidence="5">Protein kinase domain-containing protein</fullName>
    </recommendedName>
</protein>
<dbReference type="GO" id="GO:0004672">
    <property type="term" value="F:protein kinase activity"/>
    <property type="evidence" value="ECO:0007669"/>
    <property type="project" value="InterPro"/>
</dbReference>
<accession>A0A6D2LAY9</accession>